<evidence type="ECO:0000313" key="11">
    <source>
        <dbReference type="EnsemblMetazoa" id="PPA22474.1"/>
    </source>
</evidence>
<sequence length="1088" mass="123255">MKNWSREWIAASGYVSYELTHSSNATSTLPEDMDEDQLLDYEEEEQTENKVDTGAAGDAGKKIKGTYASIHSSGFRDFLLKAELLRAIVDCGFEHPSEVQHECIPQAILGMDVICQAKSGMGKTAVFVIATLQQLEPVDGEVSVLVMCHTRELAFQISKEYERFSKYFSTIKVAVFFGGIPIKKDEDVLKNNCPHIVVGTPGRILALVQSGALKLGKIKYFVLDECDRMIGDLDMRGDVQKIVKSTPQEKQVMMFSATLPKELRVVCKKFMQDVSCGHSPSSTSTCFSPPSSCGKSFARTGVSRSSTLNAWRSHDPVLSPFEMPVMPMEVYVDDEAKLTLHGLQQHYVKLKEMEKNKKLLELLDLLEFNQVVIFVKSVQRCIALHTLLSEQNFPSIAIHRQMPQEERLSRYQAFKDFQKRILVATDLFGRGMDIERVNIVFNYDMPESSDSYLHRVARAGRFGTKGLAITFVSDENDAKTLNSVQDRFDVNVSELPENIDVSSYTSILFNTQPMKGIMADDSRPSGWIEFDEIRIASPDAKTDDKGSPVKSAVNNEPAVISPRMETVMDPARLEMERMRNGMGKEPEAMKNGKVVVSVWPENTACAWVIPPRYNPYAMPAILASQGIKMLPDDYILALEMITNDYRFRSYCTLYGRLVAIWMTISLLVLLVVLFSSPQGGLPVLIFCFVWCGILGCCVLRKQMRVGLRHAVQAANKILARHSILAGVEDRGQISCHKVVIHLMYFDTTGCQADLERLVRIKSTGGALLSPEQPTPPTQVNEEASKLLLKYSHGYVKDSCRSRLVFPTRPTQGVSEYAPKHCQKNLCLCQYVEKKHFNRKPKKMAIVVVYGRPGSGKTTLCGRLRSADQSILVWSLDETTVVEGETEKERRRRAMGRSITGIEGRPDTVHLLDDVFYLQSMRRPFERLARSIGVEYGTIFVEESMEASIERDSQRPGDLSVGEECIRRIEERIERSMMVYRSVDDLVGILRWMEELRRRGVEKRTRREEERREEELSAASTRDEIHSSNVQVDTDLQLRRIIAQLCKGGSDGRFLSSVKKKILEETKREGRMMSEEEMRRRIEELRRVR</sequence>
<reference evidence="11" key="2">
    <citation type="submission" date="2022-06" db="UniProtKB">
        <authorList>
            <consortium name="EnsemblMetazoa"/>
        </authorList>
    </citation>
    <scope>IDENTIFICATION</scope>
    <source>
        <strain evidence="11">PS312</strain>
    </source>
</reference>
<dbReference type="CDD" id="cd18787">
    <property type="entry name" value="SF2_C_DEAD"/>
    <property type="match status" value="1"/>
</dbReference>
<dbReference type="InterPro" id="IPR011545">
    <property type="entry name" value="DEAD/DEAH_box_helicase_dom"/>
</dbReference>
<keyword evidence="3" id="KW-0547">Nucleotide-binding</keyword>
<evidence type="ECO:0000313" key="12">
    <source>
        <dbReference type="Proteomes" id="UP000005239"/>
    </source>
</evidence>
<dbReference type="FunFam" id="3.40.50.300:FF:000168">
    <property type="entry name" value="DEAD-box ATP-dependent RNA helicase 56-like"/>
    <property type="match status" value="1"/>
</dbReference>
<dbReference type="Pfam" id="PF00271">
    <property type="entry name" value="Helicase_C"/>
    <property type="match status" value="1"/>
</dbReference>
<dbReference type="PROSITE" id="PS51192">
    <property type="entry name" value="HELICASE_ATP_BIND_1"/>
    <property type="match status" value="1"/>
</dbReference>
<dbReference type="Pfam" id="PF00270">
    <property type="entry name" value="DEAD"/>
    <property type="match status" value="1"/>
</dbReference>
<keyword evidence="10" id="KW-1133">Transmembrane helix</keyword>
<comment type="similarity">
    <text evidence="8">Belongs to the DEAD box helicase family. DECD subfamily.</text>
</comment>
<dbReference type="GO" id="GO:0003729">
    <property type="term" value="F:mRNA binding"/>
    <property type="evidence" value="ECO:0000318"/>
    <property type="project" value="GO_Central"/>
</dbReference>
<dbReference type="PANTHER" id="PTHR47958">
    <property type="entry name" value="ATP-DEPENDENT RNA HELICASE DBP3"/>
    <property type="match status" value="1"/>
</dbReference>
<keyword evidence="6" id="KW-0067">ATP-binding</keyword>
<protein>
    <recommendedName>
        <fullName evidence="2">RNA helicase</fullName>
        <ecNumber evidence="2">3.6.4.13</ecNumber>
    </recommendedName>
</protein>
<dbReference type="SMART" id="SM00490">
    <property type="entry name" value="HELICc"/>
    <property type="match status" value="1"/>
</dbReference>
<dbReference type="SUPFAM" id="SSF52540">
    <property type="entry name" value="P-loop containing nucleoside triphosphate hydrolases"/>
    <property type="match status" value="2"/>
</dbReference>
<dbReference type="GO" id="GO:0005634">
    <property type="term" value="C:nucleus"/>
    <property type="evidence" value="ECO:0007669"/>
    <property type="project" value="UniProtKB-SubCell"/>
</dbReference>
<keyword evidence="7" id="KW-0539">Nucleus</keyword>
<evidence type="ECO:0000256" key="4">
    <source>
        <dbReference type="ARBA" id="ARBA00022801"/>
    </source>
</evidence>
<keyword evidence="12" id="KW-1185">Reference proteome</keyword>
<gene>
    <name evidence="11" type="primary">WBGene00112028</name>
</gene>
<dbReference type="Proteomes" id="UP000005239">
    <property type="component" value="Unassembled WGS sequence"/>
</dbReference>
<evidence type="ECO:0000256" key="8">
    <source>
        <dbReference type="ARBA" id="ARBA00038213"/>
    </source>
</evidence>
<evidence type="ECO:0000256" key="1">
    <source>
        <dbReference type="ARBA" id="ARBA00004123"/>
    </source>
</evidence>
<dbReference type="FunFam" id="3.40.50.300:FF:000111">
    <property type="entry name" value="DEAD-box ATP-dependent RNA helicase"/>
    <property type="match status" value="1"/>
</dbReference>
<dbReference type="InterPro" id="IPR027417">
    <property type="entry name" value="P-loop_NTPase"/>
</dbReference>
<evidence type="ECO:0000256" key="3">
    <source>
        <dbReference type="ARBA" id="ARBA00022741"/>
    </source>
</evidence>
<feature type="transmembrane region" description="Helical" evidence="10">
    <location>
        <begin position="680"/>
        <end position="699"/>
    </location>
</feature>
<accession>A0A8R1YGP8</accession>
<evidence type="ECO:0000256" key="5">
    <source>
        <dbReference type="ARBA" id="ARBA00022806"/>
    </source>
</evidence>
<name>A0A2A6CFS0_PRIPA</name>
<organism evidence="11 12">
    <name type="scientific">Pristionchus pacificus</name>
    <name type="common">Parasitic nematode worm</name>
    <dbReference type="NCBI Taxonomy" id="54126"/>
    <lineage>
        <taxon>Eukaryota</taxon>
        <taxon>Metazoa</taxon>
        <taxon>Ecdysozoa</taxon>
        <taxon>Nematoda</taxon>
        <taxon>Chromadorea</taxon>
        <taxon>Rhabditida</taxon>
        <taxon>Rhabditina</taxon>
        <taxon>Diplogasteromorpha</taxon>
        <taxon>Diplogasteroidea</taxon>
        <taxon>Neodiplogasteridae</taxon>
        <taxon>Pristionchus</taxon>
    </lineage>
</organism>
<accession>A0A2A6CFS0</accession>
<keyword evidence="10" id="KW-0472">Membrane</keyword>
<dbReference type="InterPro" id="IPR001650">
    <property type="entry name" value="Helicase_C-like"/>
</dbReference>
<evidence type="ECO:0000256" key="6">
    <source>
        <dbReference type="ARBA" id="ARBA00022840"/>
    </source>
</evidence>
<evidence type="ECO:0000256" key="9">
    <source>
        <dbReference type="SAM" id="MobiDB-lite"/>
    </source>
</evidence>
<dbReference type="InterPro" id="IPR014014">
    <property type="entry name" value="RNA_helicase_DEAD_Q_motif"/>
</dbReference>
<dbReference type="GO" id="GO:0016787">
    <property type="term" value="F:hydrolase activity"/>
    <property type="evidence" value="ECO:0007669"/>
    <property type="project" value="UniProtKB-KW"/>
</dbReference>
<dbReference type="PROSITE" id="PS51195">
    <property type="entry name" value="Q_MOTIF"/>
    <property type="match status" value="1"/>
</dbReference>
<keyword evidence="4" id="KW-0378">Hydrolase</keyword>
<dbReference type="Pfam" id="PF08433">
    <property type="entry name" value="KTI12"/>
    <property type="match status" value="1"/>
</dbReference>
<dbReference type="GO" id="GO:0006406">
    <property type="term" value="P:mRNA export from nucleus"/>
    <property type="evidence" value="ECO:0000318"/>
    <property type="project" value="GO_Central"/>
</dbReference>
<reference evidence="12" key="1">
    <citation type="journal article" date="2008" name="Nat. Genet.">
        <title>The Pristionchus pacificus genome provides a unique perspective on nematode lifestyle and parasitism.</title>
        <authorList>
            <person name="Dieterich C."/>
            <person name="Clifton S.W."/>
            <person name="Schuster L.N."/>
            <person name="Chinwalla A."/>
            <person name="Delehaunty K."/>
            <person name="Dinkelacker I."/>
            <person name="Fulton L."/>
            <person name="Fulton R."/>
            <person name="Godfrey J."/>
            <person name="Minx P."/>
            <person name="Mitreva M."/>
            <person name="Roeseler W."/>
            <person name="Tian H."/>
            <person name="Witte H."/>
            <person name="Yang S.P."/>
            <person name="Wilson R.K."/>
            <person name="Sommer R.J."/>
        </authorList>
    </citation>
    <scope>NUCLEOTIDE SEQUENCE [LARGE SCALE GENOMIC DNA]</scope>
    <source>
        <strain evidence="12">PS312</strain>
    </source>
</reference>
<feature type="transmembrane region" description="Helical" evidence="10">
    <location>
        <begin position="653"/>
        <end position="674"/>
    </location>
</feature>
<dbReference type="Gene3D" id="3.40.50.300">
    <property type="entry name" value="P-loop containing nucleotide triphosphate hydrolases"/>
    <property type="match status" value="3"/>
</dbReference>
<evidence type="ECO:0000256" key="7">
    <source>
        <dbReference type="ARBA" id="ARBA00023242"/>
    </source>
</evidence>
<keyword evidence="5" id="KW-0347">Helicase</keyword>
<comment type="subcellular location">
    <subcellularLocation>
        <location evidence="1">Nucleus</location>
    </subcellularLocation>
</comment>
<dbReference type="EnsemblMetazoa" id="PPA22474.1">
    <property type="protein sequence ID" value="PPA22474.1"/>
    <property type="gene ID" value="WBGene00112028"/>
</dbReference>
<evidence type="ECO:0000256" key="10">
    <source>
        <dbReference type="SAM" id="Phobius"/>
    </source>
</evidence>
<keyword evidence="10" id="KW-0812">Transmembrane</keyword>
<feature type="region of interest" description="Disordered" evidence="9">
    <location>
        <begin position="1002"/>
        <end position="1021"/>
    </location>
</feature>
<proteinExistence type="inferred from homology"/>
<dbReference type="InterPro" id="IPR014001">
    <property type="entry name" value="Helicase_ATP-bd"/>
</dbReference>
<dbReference type="EC" id="3.6.4.13" evidence="2"/>
<dbReference type="AlphaFoldDB" id="A0A2A6CFS0"/>
<dbReference type="SMART" id="SM00487">
    <property type="entry name" value="DEXDc"/>
    <property type="match status" value="1"/>
</dbReference>
<dbReference type="PROSITE" id="PS51194">
    <property type="entry name" value="HELICASE_CTER"/>
    <property type="match status" value="1"/>
</dbReference>
<dbReference type="CDD" id="cd17950">
    <property type="entry name" value="DEADc_DDX39"/>
    <property type="match status" value="1"/>
</dbReference>
<evidence type="ECO:0000256" key="2">
    <source>
        <dbReference type="ARBA" id="ARBA00012552"/>
    </source>
</evidence>
<dbReference type="GO" id="GO:0000398">
    <property type="term" value="P:mRNA splicing, via spliceosome"/>
    <property type="evidence" value="ECO:0000318"/>
    <property type="project" value="GO_Central"/>
</dbReference>
<dbReference type="GO" id="GO:0005524">
    <property type="term" value="F:ATP binding"/>
    <property type="evidence" value="ECO:0007669"/>
    <property type="project" value="UniProtKB-KW"/>
</dbReference>
<dbReference type="GO" id="GO:0003724">
    <property type="term" value="F:RNA helicase activity"/>
    <property type="evidence" value="ECO:0000318"/>
    <property type="project" value="GO_Central"/>
</dbReference>
<dbReference type="InterPro" id="IPR013641">
    <property type="entry name" value="KTI12/PSTK"/>
</dbReference>